<proteinExistence type="predicted"/>
<evidence type="ECO:0000313" key="1">
    <source>
        <dbReference type="EMBL" id="HIQ62641.1"/>
    </source>
</evidence>
<dbReference type="Proteomes" id="UP000886819">
    <property type="component" value="Unassembled WGS sequence"/>
</dbReference>
<sequence length="48" mass="5120">MADGAADVVLMDAPETGCCCDDMALGVKFEISLPNDLLITQRNQIYSA</sequence>
<gene>
    <name evidence="1" type="ORF">IAA66_03525</name>
</gene>
<protein>
    <submittedName>
        <fullName evidence="1">Uncharacterized protein</fullName>
    </submittedName>
</protein>
<reference evidence="1" key="1">
    <citation type="submission" date="2020-10" db="EMBL/GenBank/DDBJ databases">
        <authorList>
            <person name="Gilroy R."/>
        </authorList>
    </citation>
    <scope>NUCLEOTIDE SEQUENCE</scope>
    <source>
        <strain evidence="1">ChiHile30-977</strain>
    </source>
</reference>
<comment type="caution">
    <text evidence="1">The sequence shown here is derived from an EMBL/GenBank/DDBJ whole genome shotgun (WGS) entry which is preliminary data.</text>
</comment>
<evidence type="ECO:0000313" key="2">
    <source>
        <dbReference type="Proteomes" id="UP000886819"/>
    </source>
</evidence>
<accession>A0A9D0YWF7</accession>
<reference evidence="1" key="2">
    <citation type="journal article" date="2021" name="PeerJ">
        <title>Extensive microbial diversity within the chicken gut microbiome revealed by metagenomics and culture.</title>
        <authorList>
            <person name="Gilroy R."/>
            <person name="Ravi A."/>
            <person name="Getino M."/>
            <person name="Pursley I."/>
            <person name="Horton D.L."/>
            <person name="Alikhan N.F."/>
            <person name="Baker D."/>
            <person name="Gharbi K."/>
            <person name="Hall N."/>
            <person name="Watson M."/>
            <person name="Adriaenssens E.M."/>
            <person name="Foster-Nyarko E."/>
            <person name="Jarju S."/>
            <person name="Secka A."/>
            <person name="Antonio M."/>
            <person name="Oren A."/>
            <person name="Chaudhuri R.R."/>
            <person name="La Ragione R."/>
            <person name="Hildebrand F."/>
            <person name="Pallen M.J."/>
        </authorList>
    </citation>
    <scope>NUCLEOTIDE SEQUENCE</scope>
    <source>
        <strain evidence="1">ChiHile30-977</strain>
    </source>
</reference>
<name>A0A9D0YWF7_9FIRM</name>
<organism evidence="1 2">
    <name type="scientific">Candidatus Avichristensenella intestinipullorum</name>
    <dbReference type="NCBI Taxonomy" id="2840693"/>
    <lineage>
        <taxon>Bacteria</taxon>
        <taxon>Bacillati</taxon>
        <taxon>Bacillota</taxon>
        <taxon>Clostridia</taxon>
        <taxon>Candidatus Avichristensenella</taxon>
    </lineage>
</organism>
<dbReference type="AlphaFoldDB" id="A0A9D0YWF7"/>
<dbReference type="EMBL" id="DVFI01000050">
    <property type="protein sequence ID" value="HIQ62641.1"/>
    <property type="molecule type" value="Genomic_DNA"/>
</dbReference>